<evidence type="ECO:0000313" key="2">
    <source>
        <dbReference type="Proteomes" id="UP000284514"/>
    </source>
</evidence>
<proteinExistence type="predicted"/>
<dbReference type="EMBL" id="QSIF01000004">
    <property type="protein sequence ID" value="RHC75497.1"/>
    <property type="molecule type" value="Genomic_DNA"/>
</dbReference>
<comment type="caution">
    <text evidence="1">The sequence shown here is derived from an EMBL/GenBank/DDBJ whole genome shotgun (WGS) entry which is preliminary data.</text>
</comment>
<sequence>MLISEFIVKASFVFMPIISYDNILDIMKKNISLLYVILLSFLVGACSHDDDYVSYFIDLKDTPEQFEYLEENCVLEIPLYIDSEVDVKSAYYKVGVKGSDGKVKIGDKVDIPVLGDAVLIAKVPVVKNMSHVFFAVFDQSNQLYKRTVTVTEVRNAPIVNFKNGVDTKKTACVGIPFKISGEVESEYELASVWAVPVVDGVEQKVVQGTLSSGNFELTIPVVAGLNSVLVKVDNVHGGVATKEFKVLNVVNEDFMDVAFTSDLAELTRISIGKEKTIEGVIASGSDIVSVKYALKKNGVLGDYTELSLQENEGNEAKFSFQIRGEEGVEAMNIVAVNQSDVTTSEERRVKVFSVSAMSSLTDVVMSTDPADNACFLALYEESPVFGKETAFLNQNRIDFYLANVDNGRAQPLSPHAYAAGASYYNSSKPYIAGFTELTYSFLSNWRGKITKEGFDAIQSEQDLSDYLESTIIAPSPDGENYKIYTASRRVGPNMNDVNKTGGFLLGWGTHSHPTVSPATGVNNVAFAIFWVKKIAKKDNGHWTVTFDVKYPLSDERAFNNDASFAPYAPYPL</sequence>
<name>A0A414BKH5_BACUN</name>
<reference evidence="1 2" key="1">
    <citation type="submission" date="2018-08" db="EMBL/GenBank/DDBJ databases">
        <title>A genome reference for cultivated species of the human gut microbiota.</title>
        <authorList>
            <person name="Zou Y."/>
            <person name="Xue W."/>
            <person name="Luo G."/>
        </authorList>
    </citation>
    <scope>NUCLEOTIDE SEQUENCE [LARGE SCALE GENOMIC DNA]</scope>
    <source>
        <strain evidence="1 2">AM34-25</strain>
    </source>
</reference>
<protein>
    <submittedName>
        <fullName evidence="1">Uncharacterized protein</fullName>
    </submittedName>
</protein>
<organism evidence="1 2">
    <name type="scientific">Bacteroides uniformis</name>
    <dbReference type="NCBI Taxonomy" id="820"/>
    <lineage>
        <taxon>Bacteria</taxon>
        <taxon>Pseudomonadati</taxon>
        <taxon>Bacteroidota</taxon>
        <taxon>Bacteroidia</taxon>
        <taxon>Bacteroidales</taxon>
        <taxon>Bacteroidaceae</taxon>
        <taxon>Bacteroides</taxon>
    </lineage>
</organism>
<gene>
    <name evidence="1" type="ORF">DW831_04020</name>
</gene>
<accession>A0A414BKH5</accession>
<evidence type="ECO:0000313" key="1">
    <source>
        <dbReference type="EMBL" id="RHC75497.1"/>
    </source>
</evidence>
<dbReference type="Proteomes" id="UP000284514">
    <property type="component" value="Unassembled WGS sequence"/>
</dbReference>
<dbReference type="AlphaFoldDB" id="A0A414BKH5"/>